<evidence type="ECO:0000259" key="5">
    <source>
        <dbReference type="PROSITE" id="PS51078"/>
    </source>
</evidence>
<dbReference type="OrthoDB" id="6057486at2"/>
<dbReference type="InterPro" id="IPR029016">
    <property type="entry name" value="GAF-like_dom_sf"/>
</dbReference>
<dbReference type="InterPro" id="IPR005471">
    <property type="entry name" value="Tscrpt_reg_IclR_N"/>
</dbReference>
<comment type="caution">
    <text evidence="6">The sequence shown here is derived from an EMBL/GenBank/DDBJ whole genome shotgun (WGS) entry which is preliminary data.</text>
</comment>
<keyword evidence="7" id="KW-1185">Reference proteome</keyword>
<feature type="domain" description="IclR-ED" evidence="5">
    <location>
        <begin position="65"/>
        <end position="237"/>
    </location>
</feature>
<name>A0A2T5HUQ3_9RHOB</name>
<feature type="domain" description="HTH iclR-type" evidence="4">
    <location>
        <begin position="4"/>
        <end position="64"/>
    </location>
</feature>
<dbReference type="GO" id="GO:0045892">
    <property type="term" value="P:negative regulation of DNA-templated transcription"/>
    <property type="evidence" value="ECO:0007669"/>
    <property type="project" value="TreeGrafter"/>
</dbReference>
<dbReference type="EMBL" id="QAOH01000002">
    <property type="protein sequence ID" value="PTQ75296.1"/>
    <property type="molecule type" value="Genomic_DNA"/>
</dbReference>
<dbReference type="Pfam" id="PF09339">
    <property type="entry name" value="HTH_IclR"/>
    <property type="match status" value="1"/>
</dbReference>
<dbReference type="SMART" id="SM00346">
    <property type="entry name" value="HTH_ICLR"/>
    <property type="match status" value="1"/>
</dbReference>
<keyword evidence="2" id="KW-0238">DNA-binding</keyword>
<dbReference type="Proteomes" id="UP000244077">
    <property type="component" value="Unassembled WGS sequence"/>
</dbReference>
<keyword evidence="3" id="KW-0804">Transcription</keyword>
<dbReference type="PANTHER" id="PTHR30136:SF35">
    <property type="entry name" value="HTH-TYPE TRANSCRIPTIONAL REGULATOR RV1719"/>
    <property type="match status" value="1"/>
</dbReference>
<evidence type="ECO:0000313" key="6">
    <source>
        <dbReference type="EMBL" id="PTQ75296.1"/>
    </source>
</evidence>
<protein>
    <submittedName>
        <fullName evidence="6">IclR family transcriptional regulator</fullName>
    </submittedName>
</protein>
<dbReference type="SUPFAM" id="SSF55781">
    <property type="entry name" value="GAF domain-like"/>
    <property type="match status" value="1"/>
</dbReference>
<dbReference type="PROSITE" id="PS51077">
    <property type="entry name" value="HTH_ICLR"/>
    <property type="match status" value="1"/>
</dbReference>
<gene>
    <name evidence="6" type="ORF">C8N42_102216</name>
</gene>
<dbReference type="SUPFAM" id="SSF46785">
    <property type="entry name" value="Winged helix' DNA-binding domain"/>
    <property type="match status" value="1"/>
</dbReference>
<dbReference type="InterPro" id="IPR036390">
    <property type="entry name" value="WH_DNA-bd_sf"/>
</dbReference>
<dbReference type="PANTHER" id="PTHR30136">
    <property type="entry name" value="HELIX-TURN-HELIX TRANSCRIPTIONAL REGULATOR, ICLR FAMILY"/>
    <property type="match status" value="1"/>
</dbReference>
<organism evidence="6 7">
    <name type="scientific">Celeribacter persicus</name>
    <dbReference type="NCBI Taxonomy" id="1651082"/>
    <lineage>
        <taxon>Bacteria</taxon>
        <taxon>Pseudomonadati</taxon>
        <taxon>Pseudomonadota</taxon>
        <taxon>Alphaproteobacteria</taxon>
        <taxon>Rhodobacterales</taxon>
        <taxon>Roseobacteraceae</taxon>
        <taxon>Celeribacter</taxon>
    </lineage>
</organism>
<dbReference type="InterPro" id="IPR036388">
    <property type="entry name" value="WH-like_DNA-bd_sf"/>
</dbReference>
<dbReference type="RefSeq" id="WP_107815272.1">
    <property type="nucleotide sequence ID" value="NZ_QAOH01000002.1"/>
</dbReference>
<accession>A0A2T5HUQ3</accession>
<dbReference type="GO" id="GO:0003677">
    <property type="term" value="F:DNA binding"/>
    <property type="evidence" value="ECO:0007669"/>
    <property type="project" value="UniProtKB-KW"/>
</dbReference>
<dbReference type="Gene3D" id="3.30.450.40">
    <property type="match status" value="1"/>
</dbReference>
<reference evidence="6 7" key="1">
    <citation type="submission" date="2018-04" db="EMBL/GenBank/DDBJ databases">
        <title>Genomic Encyclopedia of Archaeal and Bacterial Type Strains, Phase II (KMG-II): from individual species to whole genera.</title>
        <authorList>
            <person name="Goeker M."/>
        </authorList>
    </citation>
    <scope>NUCLEOTIDE SEQUENCE [LARGE SCALE GENOMIC DNA]</scope>
    <source>
        <strain evidence="6 7">DSM 100434</strain>
    </source>
</reference>
<evidence type="ECO:0000256" key="1">
    <source>
        <dbReference type="ARBA" id="ARBA00023015"/>
    </source>
</evidence>
<evidence type="ECO:0000259" key="4">
    <source>
        <dbReference type="PROSITE" id="PS51077"/>
    </source>
</evidence>
<dbReference type="InterPro" id="IPR050707">
    <property type="entry name" value="HTH_MetabolicPath_Reg"/>
</dbReference>
<dbReference type="Gene3D" id="1.10.10.10">
    <property type="entry name" value="Winged helix-like DNA-binding domain superfamily/Winged helix DNA-binding domain"/>
    <property type="match status" value="1"/>
</dbReference>
<dbReference type="GO" id="GO:0003700">
    <property type="term" value="F:DNA-binding transcription factor activity"/>
    <property type="evidence" value="ECO:0007669"/>
    <property type="project" value="TreeGrafter"/>
</dbReference>
<evidence type="ECO:0000256" key="2">
    <source>
        <dbReference type="ARBA" id="ARBA00023125"/>
    </source>
</evidence>
<sequence>MAEVSSFIKGLDILRQLAPEPEGKTAAEIGETLGIPRTTAIRFLNTLCRHNYATKQGSAYFLGPAALTISLNYMQRSDLVRSATEACQIAARDMAMPISFFIAGEDGVVMLARANETAGNLYDLSVGSKLNLASSAAGVAVLMERHRDLSPAGIAERYGDPRLESKIAAARDQGYAVSQDEVTVGYTALALPVRSDNRRGLGAFHAVYRTLPAGDPDPSRDDILAALQRARDLFLAL</sequence>
<proteinExistence type="predicted"/>
<evidence type="ECO:0000313" key="7">
    <source>
        <dbReference type="Proteomes" id="UP000244077"/>
    </source>
</evidence>
<dbReference type="InterPro" id="IPR014757">
    <property type="entry name" value="Tscrpt_reg_IclR_C"/>
</dbReference>
<dbReference type="PROSITE" id="PS51078">
    <property type="entry name" value="ICLR_ED"/>
    <property type="match status" value="1"/>
</dbReference>
<keyword evidence="1" id="KW-0805">Transcription regulation</keyword>
<evidence type="ECO:0000256" key="3">
    <source>
        <dbReference type="ARBA" id="ARBA00023163"/>
    </source>
</evidence>
<dbReference type="AlphaFoldDB" id="A0A2T5HUQ3"/>
<dbReference type="Pfam" id="PF01614">
    <property type="entry name" value="IclR_C"/>
    <property type="match status" value="1"/>
</dbReference>